<evidence type="ECO:0000256" key="15">
    <source>
        <dbReference type="ARBA" id="ARBA00023049"/>
    </source>
</evidence>
<dbReference type="GO" id="GO:0004180">
    <property type="term" value="F:carboxypeptidase activity"/>
    <property type="evidence" value="ECO:0007669"/>
    <property type="project" value="UniProtKB-KW"/>
</dbReference>
<dbReference type="AlphaFoldDB" id="A0A845SRM9"/>
<evidence type="ECO:0000256" key="17">
    <source>
        <dbReference type="ARBA" id="ARBA00023180"/>
    </source>
</evidence>
<keyword evidence="7" id="KW-0121">Carboxypeptidase</keyword>
<evidence type="ECO:0000256" key="19">
    <source>
        <dbReference type="ARBA" id="ARBA00025833"/>
    </source>
</evidence>
<evidence type="ECO:0000313" key="23">
    <source>
        <dbReference type="Proteomes" id="UP000461443"/>
    </source>
</evidence>
<dbReference type="InterPro" id="IPR039866">
    <property type="entry name" value="CPQ"/>
</dbReference>
<dbReference type="GO" id="GO:0006508">
    <property type="term" value="P:proteolysis"/>
    <property type="evidence" value="ECO:0007669"/>
    <property type="project" value="UniProtKB-KW"/>
</dbReference>
<keyword evidence="9" id="KW-0479">Metal-binding</keyword>
<keyword evidence="16" id="KW-0865">Zymogen</keyword>
<evidence type="ECO:0000256" key="3">
    <source>
        <dbReference type="ARBA" id="ARBA00004555"/>
    </source>
</evidence>
<keyword evidence="23" id="KW-1185">Reference proteome</keyword>
<comment type="caution">
    <text evidence="22">The sequence shown here is derived from an EMBL/GenBank/DDBJ whole genome shotgun (WGS) entry which is preliminary data.</text>
</comment>
<proteinExistence type="predicted"/>
<evidence type="ECO:0000256" key="2">
    <source>
        <dbReference type="ARBA" id="ARBA00004371"/>
    </source>
</evidence>
<keyword evidence="17" id="KW-0325">Glycoprotein</keyword>
<evidence type="ECO:0000256" key="10">
    <source>
        <dbReference type="ARBA" id="ARBA00022729"/>
    </source>
</evidence>
<sequence length="569" mass="63669">MPVNEPHAGTLLPLMDGLLRQFSLLHRLSGSSDAERSAVYLADLLRHHGLAPRIEKCALLLSNPVSGSLQLPGFPAWRCSAKTRSFSAGCPQGVDAPLFYDMRSTDDVPDNQLAQWSAQVKGKIVIADQGFEDYVQRLDAAGALGLIHIWWSGETALHEETVGPVWGTPVPDDRHRYPRLPVVSINRQQGRELLALYQQHPGPLTARLHTELQVAVTECSLPVVEIAGKSAEFVLLSSHYDSWHEGVTDNATGNALCLAMAVHFHQHRHELKRGLRIAWWPGHSNARYGGSTWYADRFRRQLAQHCVAHINVDSPGCMEALQVVINASGAEQPDFLNRAVRQVTGHPAQRITPLGKGGDQSFWGSGLPLHFALREEPVNKNTLSPGSGGGWWWHTEADTYDKVDLDILWRDSRIHGYWLAELLTAAALPLDPLGYRDRLFEEMRELQDKLDPAFDLGPVLDAMTDLQGDLRRVVSFWQSDAQAWQAAIVTVLALWHRLRYSSTDDFHYDLSYHGGAFPGLRILKDHAAQATPETFLMMTTQFYRQRDRALDLLARSAQTLRMALLRDQA</sequence>
<dbReference type="SUPFAM" id="SSF52025">
    <property type="entry name" value="PA domain"/>
    <property type="match status" value="1"/>
</dbReference>
<dbReference type="GO" id="GO:0005576">
    <property type="term" value="C:extracellular region"/>
    <property type="evidence" value="ECO:0007669"/>
    <property type="project" value="UniProtKB-SubCell"/>
</dbReference>
<keyword evidence="6" id="KW-0964">Secreted</keyword>
<dbReference type="GO" id="GO:0070573">
    <property type="term" value="F:metallodipeptidase activity"/>
    <property type="evidence" value="ECO:0007669"/>
    <property type="project" value="InterPro"/>
</dbReference>
<evidence type="ECO:0000256" key="13">
    <source>
        <dbReference type="ARBA" id="ARBA00022833"/>
    </source>
</evidence>
<keyword evidence="10" id="KW-0732">Signal</keyword>
<keyword evidence="13" id="KW-0862">Zinc</keyword>
<dbReference type="Gene3D" id="3.50.30.30">
    <property type="match status" value="1"/>
</dbReference>
<comment type="subcellular location">
    <subcellularLocation>
        <location evidence="1">Endoplasmic reticulum</location>
    </subcellularLocation>
    <subcellularLocation>
        <location evidence="3">Golgi apparatus</location>
    </subcellularLocation>
    <subcellularLocation>
        <location evidence="2">Lysosome</location>
    </subcellularLocation>
    <subcellularLocation>
        <location evidence="4">Secreted</location>
    </subcellularLocation>
</comment>
<evidence type="ECO:0000256" key="5">
    <source>
        <dbReference type="ARBA" id="ARBA00014116"/>
    </source>
</evidence>
<keyword evidence="8" id="KW-0645">Protease</keyword>
<comment type="subunit">
    <text evidence="19">Homodimer. The monomeric form is inactive while the homodimer is active.</text>
</comment>
<dbReference type="GO" id="GO:0005764">
    <property type="term" value="C:lysosome"/>
    <property type="evidence" value="ECO:0007669"/>
    <property type="project" value="UniProtKB-SubCell"/>
</dbReference>
<evidence type="ECO:0000256" key="7">
    <source>
        <dbReference type="ARBA" id="ARBA00022645"/>
    </source>
</evidence>
<accession>A0A845SRM9</accession>
<keyword evidence="18" id="KW-0458">Lysosome</keyword>
<dbReference type="InterPro" id="IPR007484">
    <property type="entry name" value="Peptidase_M28"/>
</dbReference>
<evidence type="ECO:0000256" key="20">
    <source>
        <dbReference type="ARBA" id="ARBA00033328"/>
    </source>
</evidence>
<dbReference type="InterPro" id="IPR046450">
    <property type="entry name" value="PA_dom_sf"/>
</dbReference>
<dbReference type="EMBL" id="WUBS01000016">
    <property type="protein sequence ID" value="NDL65201.1"/>
    <property type="molecule type" value="Genomic_DNA"/>
</dbReference>
<keyword evidence="11" id="KW-0378">Hydrolase</keyword>
<evidence type="ECO:0000259" key="21">
    <source>
        <dbReference type="Pfam" id="PF04389"/>
    </source>
</evidence>
<dbReference type="Gene3D" id="3.40.630.10">
    <property type="entry name" value="Zn peptidases"/>
    <property type="match status" value="1"/>
</dbReference>
<feature type="domain" description="Peptidase M28" evidence="21">
    <location>
        <begin position="223"/>
        <end position="410"/>
    </location>
</feature>
<evidence type="ECO:0000256" key="8">
    <source>
        <dbReference type="ARBA" id="ARBA00022670"/>
    </source>
</evidence>
<reference evidence="22 23" key="2">
    <citation type="submission" date="2020-02" db="EMBL/GenBank/DDBJ databases">
        <title>The new genus of Enterobacteriales.</title>
        <authorList>
            <person name="Kim I.S."/>
        </authorList>
    </citation>
    <scope>NUCLEOTIDE SEQUENCE [LARGE SCALE GENOMIC DNA]</scope>
    <source>
        <strain evidence="22 23">SAP-6</strain>
    </source>
</reference>
<dbReference type="Proteomes" id="UP000461443">
    <property type="component" value="Unassembled WGS sequence"/>
</dbReference>
<evidence type="ECO:0000256" key="4">
    <source>
        <dbReference type="ARBA" id="ARBA00004613"/>
    </source>
</evidence>
<evidence type="ECO:0000313" key="22">
    <source>
        <dbReference type="EMBL" id="NDL65201.1"/>
    </source>
</evidence>
<dbReference type="PANTHER" id="PTHR12053:SF3">
    <property type="entry name" value="CARBOXYPEPTIDASE Q"/>
    <property type="match status" value="1"/>
</dbReference>
<dbReference type="Pfam" id="PF04389">
    <property type="entry name" value="Peptidase_M28"/>
    <property type="match status" value="1"/>
</dbReference>
<dbReference type="GO" id="GO:0046872">
    <property type="term" value="F:metal ion binding"/>
    <property type="evidence" value="ECO:0007669"/>
    <property type="project" value="UniProtKB-KW"/>
</dbReference>
<keyword evidence="14" id="KW-0333">Golgi apparatus</keyword>
<dbReference type="RefSeq" id="WP_162367907.1">
    <property type="nucleotide sequence ID" value="NZ_WUBS01000016.1"/>
</dbReference>
<dbReference type="PANTHER" id="PTHR12053">
    <property type="entry name" value="PROTEASE FAMILY M28 PLASMA GLUTAMATE CARBOXYPEPTIDASE-RELATED"/>
    <property type="match status" value="1"/>
</dbReference>
<evidence type="ECO:0000256" key="18">
    <source>
        <dbReference type="ARBA" id="ARBA00023228"/>
    </source>
</evidence>
<keyword evidence="12" id="KW-0256">Endoplasmic reticulum</keyword>
<keyword evidence="15" id="KW-0482">Metalloprotease</keyword>
<gene>
    <name evidence="22" type="ORF">GRH90_20940</name>
</gene>
<evidence type="ECO:0000256" key="1">
    <source>
        <dbReference type="ARBA" id="ARBA00004240"/>
    </source>
</evidence>
<dbReference type="SUPFAM" id="SSF53187">
    <property type="entry name" value="Zn-dependent exopeptidases"/>
    <property type="match status" value="1"/>
</dbReference>
<evidence type="ECO:0000256" key="6">
    <source>
        <dbReference type="ARBA" id="ARBA00022525"/>
    </source>
</evidence>
<reference evidence="22 23" key="1">
    <citation type="submission" date="2019-12" db="EMBL/GenBank/DDBJ databases">
        <authorList>
            <person name="Lee S.D."/>
        </authorList>
    </citation>
    <scope>NUCLEOTIDE SEQUENCE [LARGE SCALE GENOMIC DNA]</scope>
    <source>
        <strain evidence="22 23">SAP-6</strain>
    </source>
</reference>
<evidence type="ECO:0000256" key="14">
    <source>
        <dbReference type="ARBA" id="ARBA00023034"/>
    </source>
</evidence>
<evidence type="ECO:0000256" key="11">
    <source>
        <dbReference type="ARBA" id="ARBA00022801"/>
    </source>
</evidence>
<protein>
    <recommendedName>
        <fullName evidence="5">Carboxypeptidase Q</fullName>
    </recommendedName>
    <alternativeName>
        <fullName evidence="20">Plasma glutamate carboxypeptidase</fullName>
    </alternativeName>
</protein>
<evidence type="ECO:0000256" key="16">
    <source>
        <dbReference type="ARBA" id="ARBA00023145"/>
    </source>
</evidence>
<evidence type="ECO:0000256" key="9">
    <source>
        <dbReference type="ARBA" id="ARBA00022723"/>
    </source>
</evidence>
<organism evidence="22 23">
    <name type="scientific">Acerihabitans arboris</name>
    <dbReference type="NCBI Taxonomy" id="2691583"/>
    <lineage>
        <taxon>Bacteria</taxon>
        <taxon>Pseudomonadati</taxon>
        <taxon>Pseudomonadota</taxon>
        <taxon>Gammaproteobacteria</taxon>
        <taxon>Enterobacterales</taxon>
        <taxon>Pectobacteriaceae</taxon>
        <taxon>Acerihabitans</taxon>
    </lineage>
</organism>
<evidence type="ECO:0000256" key="12">
    <source>
        <dbReference type="ARBA" id="ARBA00022824"/>
    </source>
</evidence>
<name>A0A845SRM9_9GAMM</name>